<dbReference type="GeneID" id="22585574"/>
<dbReference type="PANTHER" id="PTHR21367">
    <property type="entry name" value="ARGININE-TRNA-PROTEIN TRANSFERASE 1"/>
    <property type="match status" value="1"/>
</dbReference>
<dbReference type="InParanoid" id="C1GI97"/>
<gene>
    <name evidence="8" type="ORF">PADG_06983</name>
</gene>
<dbReference type="RefSeq" id="XP_010762359.1">
    <property type="nucleotide sequence ID" value="XM_010764057.1"/>
</dbReference>
<dbReference type="InterPro" id="IPR016181">
    <property type="entry name" value="Acyl_CoA_acyltransferase"/>
</dbReference>
<feature type="domain" description="N-end rule aminoacyl transferase C-terminal" evidence="7">
    <location>
        <begin position="164"/>
        <end position="296"/>
    </location>
</feature>
<evidence type="ECO:0000313" key="9">
    <source>
        <dbReference type="Proteomes" id="UP000001628"/>
    </source>
</evidence>
<dbReference type="SUPFAM" id="SSF55729">
    <property type="entry name" value="Acyl-CoA N-acyltransferases (Nat)"/>
    <property type="match status" value="1"/>
</dbReference>
<dbReference type="InterPro" id="IPR007472">
    <property type="entry name" value="N-end_Aminoacyl_Trfase_C"/>
</dbReference>
<evidence type="ECO:0000256" key="4">
    <source>
        <dbReference type="ARBA" id="ARBA00023315"/>
    </source>
</evidence>
<reference evidence="8 9" key="1">
    <citation type="journal article" date="2011" name="PLoS Genet.">
        <title>Comparative genomic analysis of human fungal pathogens causing paracoccidioidomycosis.</title>
        <authorList>
            <person name="Desjardins C.A."/>
            <person name="Champion M.D."/>
            <person name="Holder J.W."/>
            <person name="Muszewska A."/>
            <person name="Goldberg J."/>
            <person name="Bailao A.M."/>
            <person name="Brigido M.M."/>
            <person name="Ferreira M.E."/>
            <person name="Garcia A.M."/>
            <person name="Grynberg M."/>
            <person name="Gujja S."/>
            <person name="Heiman D.I."/>
            <person name="Henn M.R."/>
            <person name="Kodira C.D."/>
            <person name="Leon-Narvaez H."/>
            <person name="Longo L.V."/>
            <person name="Ma L.J."/>
            <person name="Malavazi I."/>
            <person name="Matsuo A.L."/>
            <person name="Morais F.V."/>
            <person name="Pereira M."/>
            <person name="Rodriguez-Brito S."/>
            <person name="Sakthikumar S."/>
            <person name="Salem-Izacc S.M."/>
            <person name="Sykes S.M."/>
            <person name="Teixeira M.M."/>
            <person name="Vallejo M.C."/>
            <person name="Walter M.E."/>
            <person name="Yandava C."/>
            <person name="Young S."/>
            <person name="Zeng Q."/>
            <person name="Zucker J."/>
            <person name="Felipe M.S."/>
            <person name="Goldman G.H."/>
            <person name="Haas B.J."/>
            <person name="McEwen J.G."/>
            <person name="Nino-Vega G."/>
            <person name="Puccia R."/>
            <person name="San-Blas G."/>
            <person name="Soares C.M."/>
            <person name="Birren B.W."/>
            <person name="Cuomo C.A."/>
        </authorList>
    </citation>
    <scope>NUCLEOTIDE SEQUENCE [LARGE SCALE GENOMIC DNA]</scope>
    <source>
        <strain evidence="8 9">Pb18</strain>
    </source>
</reference>
<dbReference type="EMBL" id="KN275966">
    <property type="protein sequence ID" value="EEH42163.2"/>
    <property type="molecule type" value="Genomic_DNA"/>
</dbReference>
<organism evidence="8 9">
    <name type="scientific">Paracoccidioides brasiliensis (strain Pb18)</name>
    <dbReference type="NCBI Taxonomy" id="502780"/>
    <lineage>
        <taxon>Eukaryota</taxon>
        <taxon>Fungi</taxon>
        <taxon>Dikarya</taxon>
        <taxon>Ascomycota</taxon>
        <taxon>Pezizomycotina</taxon>
        <taxon>Eurotiomycetes</taxon>
        <taxon>Eurotiomycetidae</taxon>
        <taxon>Onygenales</taxon>
        <taxon>Ajellomycetaceae</taxon>
        <taxon>Paracoccidioides</taxon>
    </lineage>
</organism>
<dbReference type="Pfam" id="PF04377">
    <property type="entry name" value="ATE_C"/>
    <property type="match status" value="1"/>
</dbReference>
<proteinExistence type="inferred from homology"/>
<name>C1GI97_PARBD</name>
<evidence type="ECO:0000256" key="3">
    <source>
        <dbReference type="ARBA" id="ARBA00022679"/>
    </source>
</evidence>
<dbReference type="Pfam" id="PF04376">
    <property type="entry name" value="ATE_N"/>
    <property type="match status" value="1"/>
</dbReference>
<dbReference type="OrthoDB" id="74183at2759"/>
<evidence type="ECO:0000259" key="6">
    <source>
        <dbReference type="Pfam" id="PF04376"/>
    </source>
</evidence>
<dbReference type="EC" id="2.3.2.8" evidence="2"/>
<feature type="region of interest" description="Disordered" evidence="5">
    <location>
        <begin position="1"/>
        <end position="20"/>
    </location>
</feature>
<evidence type="ECO:0000256" key="1">
    <source>
        <dbReference type="ARBA" id="ARBA00009991"/>
    </source>
</evidence>
<dbReference type="GO" id="GO:0005737">
    <property type="term" value="C:cytoplasm"/>
    <property type="evidence" value="ECO:0007669"/>
    <property type="project" value="TreeGrafter"/>
</dbReference>
<dbReference type="VEuPathDB" id="FungiDB:PADG_06983"/>
<dbReference type="KEGG" id="pbn:PADG_06983"/>
<evidence type="ECO:0000259" key="7">
    <source>
        <dbReference type="Pfam" id="PF04377"/>
    </source>
</evidence>
<dbReference type="STRING" id="502780.C1GI97"/>
<dbReference type="Proteomes" id="UP000001628">
    <property type="component" value="Unassembled WGS sequence"/>
</dbReference>
<dbReference type="eggNOG" id="KOG1193">
    <property type="taxonomic scope" value="Eukaryota"/>
</dbReference>
<protein>
    <recommendedName>
        <fullName evidence="2">arginyltransferase</fullName>
        <ecNumber evidence="2">2.3.2.8</ecNumber>
    </recommendedName>
</protein>
<dbReference type="HOGENOM" id="CLU_020349_0_0_1"/>
<keyword evidence="9" id="KW-1185">Reference proteome</keyword>
<dbReference type="InterPro" id="IPR030700">
    <property type="entry name" value="N-end_Aminoacyl_Trfase"/>
</dbReference>
<keyword evidence="3" id="KW-0808">Transferase</keyword>
<sequence length="438" mass="50769">MSSSDEEEKRPQPQPLSFITPNGASYYASSKAMRVDDYQELLDRGWRRSGSLYYKQNLKRSCCPHYTIRLDPTGFKPRKDQRLAINRWNRFVLGPSYIRSAAKLCPTTREEKKSRKSKFNLLQRVRETEYANVKRPRDPKTKRPVEPAHRFEVNFESDSFSQAKYDLFLRYQMAVHNEPASRWSVPSFKRFLCSGINRKTVREASKEQKLGSYHQCYRLDGKLIAVAVLDLLPQAVSSVYIFYDPEYSDFEFGKTSALREIALTIEGGYKNYYMGFYIHSCQKMRYKANFQPQYVLADPESLTWDPFDDYKEKFDRHPYVSLSHDRAIQAAKKGEGGVETEPAAEENDQWKVESEPNEEEMSLFDIHMPGVLTLKEVEEQIDLDHWQLFVHGVLVEMIDLVPWDKSDIMNPQSIKGIVAELAAALGPEVVKDSAVVLF</sequence>
<evidence type="ECO:0000256" key="2">
    <source>
        <dbReference type="ARBA" id="ARBA00012025"/>
    </source>
</evidence>
<keyword evidence="4" id="KW-0012">Acyltransferase</keyword>
<accession>C1GI97</accession>
<feature type="domain" description="N-end aminoacyl transferase N-terminal" evidence="6">
    <location>
        <begin position="28"/>
        <end position="82"/>
    </location>
</feature>
<dbReference type="AlphaFoldDB" id="C1GI97"/>
<dbReference type="PANTHER" id="PTHR21367:SF1">
    <property type="entry name" value="ARGINYL-TRNA--PROTEIN TRANSFERASE 1"/>
    <property type="match status" value="1"/>
</dbReference>
<dbReference type="GO" id="GO:0004057">
    <property type="term" value="F:arginyl-tRNA--protein transferase activity"/>
    <property type="evidence" value="ECO:0007669"/>
    <property type="project" value="UniProtKB-EC"/>
</dbReference>
<feature type="region of interest" description="Disordered" evidence="5">
    <location>
        <begin position="333"/>
        <end position="352"/>
    </location>
</feature>
<evidence type="ECO:0000313" key="8">
    <source>
        <dbReference type="EMBL" id="EEH42163.2"/>
    </source>
</evidence>
<comment type="similarity">
    <text evidence="1">Belongs to the R-transferase family.</text>
</comment>
<evidence type="ECO:0000256" key="5">
    <source>
        <dbReference type="SAM" id="MobiDB-lite"/>
    </source>
</evidence>
<dbReference type="InterPro" id="IPR007471">
    <property type="entry name" value="N-end_Aminoacyl_Trfase_N"/>
</dbReference>
<dbReference type="OMA" id="KYQTAIH"/>